<dbReference type="Gene3D" id="1.10.10.60">
    <property type="entry name" value="Homeodomain-like"/>
    <property type="match status" value="2"/>
</dbReference>
<dbReference type="InterPro" id="IPR018060">
    <property type="entry name" value="HTH_AraC"/>
</dbReference>
<dbReference type="GO" id="GO:0043565">
    <property type="term" value="F:sequence-specific DNA binding"/>
    <property type="evidence" value="ECO:0007669"/>
    <property type="project" value="InterPro"/>
</dbReference>
<dbReference type="RefSeq" id="WP_171436374.1">
    <property type="nucleotide sequence ID" value="NZ_JABFJV010000127.1"/>
</dbReference>
<dbReference type="InterPro" id="IPR050204">
    <property type="entry name" value="AraC_XylS_family_regulators"/>
</dbReference>
<dbReference type="Pfam" id="PF12833">
    <property type="entry name" value="HTH_18"/>
    <property type="match status" value="1"/>
</dbReference>
<reference evidence="5 6" key="1">
    <citation type="submission" date="2020-05" db="EMBL/GenBank/DDBJ databases">
        <authorList>
            <person name="Whitworth D."/>
        </authorList>
    </citation>
    <scope>NUCLEOTIDE SEQUENCE [LARGE SCALE GENOMIC DNA]</scope>
    <source>
        <strain evidence="5 6">AB043B</strain>
    </source>
</reference>
<proteinExistence type="predicted"/>
<dbReference type="PRINTS" id="PR00032">
    <property type="entry name" value="HTHARAC"/>
</dbReference>
<dbReference type="EMBL" id="JABFJV010000127">
    <property type="protein sequence ID" value="NOK35751.1"/>
    <property type="molecule type" value="Genomic_DNA"/>
</dbReference>
<feature type="domain" description="HTH araC/xylS-type" evidence="4">
    <location>
        <begin position="167"/>
        <end position="264"/>
    </location>
</feature>
<dbReference type="AlphaFoldDB" id="A0A7Y4NTH6"/>
<evidence type="ECO:0000313" key="5">
    <source>
        <dbReference type="EMBL" id="NOK35751.1"/>
    </source>
</evidence>
<dbReference type="Proteomes" id="UP000563426">
    <property type="component" value="Unassembled WGS sequence"/>
</dbReference>
<gene>
    <name evidence="5" type="ORF">HMI49_21360</name>
</gene>
<evidence type="ECO:0000256" key="1">
    <source>
        <dbReference type="ARBA" id="ARBA00023015"/>
    </source>
</evidence>
<dbReference type="SUPFAM" id="SSF46689">
    <property type="entry name" value="Homeodomain-like"/>
    <property type="match status" value="2"/>
</dbReference>
<dbReference type="InterPro" id="IPR009057">
    <property type="entry name" value="Homeodomain-like_sf"/>
</dbReference>
<dbReference type="SMART" id="SM00342">
    <property type="entry name" value="HTH_ARAC"/>
    <property type="match status" value="1"/>
</dbReference>
<evidence type="ECO:0000256" key="3">
    <source>
        <dbReference type="ARBA" id="ARBA00023163"/>
    </source>
</evidence>
<dbReference type="PROSITE" id="PS01124">
    <property type="entry name" value="HTH_ARAC_FAMILY_2"/>
    <property type="match status" value="1"/>
</dbReference>
<evidence type="ECO:0000313" key="6">
    <source>
        <dbReference type="Proteomes" id="UP000563426"/>
    </source>
</evidence>
<dbReference type="InterPro" id="IPR020449">
    <property type="entry name" value="Tscrpt_reg_AraC-type_HTH"/>
</dbReference>
<keyword evidence="2" id="KW-0238">DNA-binding</keyword>
<dbReference type="PANTHER" id="PTHR46796:SF14">
    <property type="entry name" value="TRANSCRIPTIONAL REGULATORY PROTEIN"/>
    <property type="match status" value="1"/>
</dbReference>
<dbReference type="GO" id="GO:0003700">
    <property type="term" value="F:DNA-binding transcription factor activity"/>
    <property type="evidence" value="ECO:0007669"/>
    <property type="project" value="InterPro"/>
</dbReference>
<accession>A0A7Y4NTH6</accession>
<protein>
    <submittedName>
        <fullName evidence="5">Helix-turn-helix transcriptional regulator</fullName>
    </submittedName>
</protein>
<evidence type="ECO:0000259" key="4">
    <source>
        <dbReference type="PROSITE" id="PS01124"/>
    </source>
</evidence>
<keyword evidence="1" id="KW-0805">Transcription regulation</keyword>
<sequence>MRASLLHRSPSISVVDCRCDAKPGERPFEERHRAFSVSYVRRGSFAYHSRGAAHELVAGATLVGFAGDTFHCTHEHHLAGDECLSFQLSDALVDSLEAPLDVWRVGALPPVPSLVTLGELAQQTAEGRTHLGLDEVALAFAARVVGTVTGKHEAPARMHARDRRRAVEAALLLDAQASEPLTLEDLASRMGLSPFHFLRVFRGVLGVTPHQYLVRMRLRQAARMLATDVPIARIAYDVGFGDLSNFVRTFHRAAGVSPRAFRKASRGDRKILQEKMAIHS</sequence>
<comment type="caution">
    <text evidence="5">The sequence shown here is derived from an EMBL/GenBank/DDBJ whole genome shotgun (WGS) entry which is preliminary data.</text>
</comment>
<evidence type="ECO:0000256" key="2">
    <source>
        <dbReference type="ARBA" id="ARBA00023125"/>
    </source>
</evidence>
<organism evidence="5 6">
    <name type="scientific">Corallococcus exercitus</name>
    <dbReference type="NCBI Taxonomy" id="2316736"/>
    <lineage>
        <taxon>Bacteria</taxon>
        <taxon>Pseudomonadati</taxon>
        <taxon>Myxococcota</taxon>
        <taxon>Myxococcia</taxon>
        <taxon>Myxococcales</taxon>
        <taxon>Cystobacterineae</taxon>
        <taxon>Myxococcaceae</taxon>
        <taxon>Corallococcus</taxon>
    </lineage>
</organism>
<keyword evidence="6" id="KW-1185">Reference proteome</keyword>
<dbReference type="PANTHER" id="PTHR46796">
    <property type="entry name" value="HTH-TYPE TRANSCRIPTIONAL ACTIVATOR RHAS-RELATED"/>
    <property type="match status" value="1"/>
</dbReference>
<name>A0A7Y4NTH6_9BACT</name>
<keyword evidence="3" id="KW-0804">Transcription</keyword>